<gene>
    <name evidence="2" type="ORF">CWM47_33220</name>
</gene>
<evidence type="ECO:0000313" key="3">
    <source>
        <dbReference type="Proteomes" id="UP000232883"/>
    </source>
</evidence>
<protein>
    <recommendedName>
        <fullName evidence="1">DUF2382 domain-containing protein</fullName>
    </recommendedName>
</protein>
<dbReference type="InterPro" id="IPR052967">
    <property type="entry name" value="Stress_Response_Assoc"/>
</dbReference>
<evidence type="ECO:0000259" key="1">
    <source>
        <dbReference type="Pfam" id="PF09557"/>
    </source>
</evidence>
<dbReference type="Proteomes" id="UP000232883">
    <property type="component" value="Chromosome"/>
</dbReference>
<reference evidence="2 3" key="1">
    <citation type="submission" date="2017-11" db="EMBL/GenBank/DDBJ databases">
        <title>Taxonomic description and genome sequences of Spirosoma HA7 sp. nov., isolated from pollen microhabitat of Corylus avellana.</title>
        <authorList>
            <person name="Ambika Manirajan B."/>
            <person name="Suarez C."/>
            <person name="Ratering S."/>
            <person name="Geissler-Plaum R."/>
            <person name="Cardinale M."/>
            <person name="Sylvia S."/>
        </authorList>
    </citation>
    <scope>NUCLEOTIDE SEQUENCE [LARGE SCALE GENOMIC DNA]</scope>
    <source>
        <strain evidence="2 3">HA7</strain>
    </source>
</reference>
<dbReference type="InterPro" id="IPR019060">
    <property type="entry name" value="DUF2382"/>
</dbReference>
<keyword evidence="3" id="KW-1185">Reference proteome</keyword>
<proteinExistence type="predicted"/>
<dbReference type="PANTHER" id="PTHR38463">
    <property type="entry name" value="STRESS RESPONSE PROTEIN YSNF"/>
    <property type="match status" value="1"/>
</dbReference>
<dbReference type="KEGG" id="spir:CWM47_33220"/>
<dbReference type="EMBL" id="CP025096">
    <property type="protein sequence ID" value="AUD06280.1"/>
    <property type="molecule type" value="Genomic_DNA"/>
</dbReference>
<dbReference type="RefSeq" id="WP_100992829.1">
    <property type="nucleotide sequence ID" value="NZ_CP025096.1"/>
</dbReference>
<dbReference type="AlphaFoldDB" id="A0A2K8Z8V3"/>
<evidence type="ECO:0000313" key="2">
    <source>
        <dbReference type="EMBL" id="AUD06280.1"/>
    </source>
</evidence>
<name>A0A2K8Z8V3_9BACT</name>
<dbReference type="Pfam" id="PF09557">
    <property type="entry name" value="DUF2382"/>
    <property type="match status" value="1"/>
</dbReference>
<dbReference type="PANTHER" id="PTHR38463:SF1">
    <property type="entry name" value="STRESS RESPONSE PROTEIN YSNF"/>
    <property type="match status" value="1"/>
</dbReference>
<dbReference type="OrthoDB" id="581516at2"/>
<sequence length="301" mass="32720">MAQQTVVGMFANASDAQKAVDQLMNSGFSRSQVDLSAATQTSMGDSEAIIPDRHVNTSGTRTEEIVDDTKDVGSSIGNFFSNLFGDDDADERQKYARVASQHSVVTVHTETDDEAERAADILDDVGAIDVNEKAATYDSLTKAPSASMGAAILTPEEMTRADNRTMPTDGDQTIKVIEENLEVGKRTVETGGVRLRSRIVAKPVEETVRLREERVTVNRTPVSRPATAADLNAFQDGQIEMTEHAEVPVVSKTANVVEEISVGKAVTERDEVIRDTVRKTEVDVEDIGRTDQPDNVTYSTK</sequence>
<feature type="domain" description="DUF2382" evidence="1">
    <location>
        <begin position="174"/>
        <end position="284"/>
    </location>
</feature>
<accession>A0A2K8Z8V3</accession>
<organism evidence="2 3">
    <name type="scientific">Spirosoma pollinicola</name>
    <dbReference type="NCBI Taxonomy" id="2057025"/>
    <lineage>
        <taxon>Bacteria</taxon>
        <taxon>Pseudomonadati</taxon>
        <taxon>Bacteroidota</taxon>
        <taxon>Cytophagia</taxon>
        <taxon>Cytophagales</taxon>
        <taxon>Cytophagaceae</taxon>
        <taxon>Spirosoma</taxon>
    </lineage>
</organism>